<reference evidence="1 2" key="1">
    <citation type="submission" date="2015-01" db="EMBL/GenBank/DDBJ databases">
        <title>Genome of allotetraploid Gossypium barbadense reveals genomic plasticity and fiber elongation in cotton evolution.</title>
        <authorList>
            <person name="Chen X."/>
            <person name="Liu X."/>
            <person name="Zhao B."/>
            <person name="Zheng H."/>
            <person name="Hu Y."/>
            <person name="Lu G."/>
            <person name="Yang C."/>
            <person name="Chen J."/>
            <person name="Shan C."/>
            <person name="Zhang L."/>
            <person name="Zhou Y."/>
            <person name="Wang L."/>
            <person name="Guo W."/>
            <person name="Bai Y."/>
            <person name="Ruan J."/>
            <person name="Shangguan X."/>
            <person name="Mao Y."/>
            <person name="Jiang J."/>
            <person name="Zhu Y."/>
            <person name="Lei J."/>
            <person name="Kang H."/>
            <person name="Chen S."/>
            <person name="He X."/>
            <person name="Wang R."/>
            <person name="Wang Y."/>
            <person name="Chen J."/>
            <person name="Wang L."/>
            <person name="Yu S."/>
            <person name="Wang B."/>
            <person name="Wei J."/>
            <person name="Song S."/>
            <person name="Lu X."/>
            <person name="Gao Z."/>
            <person name="Gu W."/>
            <person name="Deng X."/>
            <person name="Ma D."/>
            <person name="Wang S."/>
            <person name="Liang W."/>
            <person name="Fang L."/>
            <person name="Cai C."/>
            <person name="Zhu X."/>
            <person name="Zhou B."/>
            <person name="Zhang Y."/>
            <person name="Chen Z."/>
            <person name="Xu S."/>
            <person name="Zhu R."/>
            <person name="Wang S."/>
            <person name="Zhang T."/>
            <person name="Zhao G."/>
        </authorList>
    </citation>
    <scope>NUCLEOTIDE SEQUENCE [LARGE SCALE GENOMIC DNA]</scope>
    <source>
        <strain evidence="2">cv. Xinhai21</strain>
        <tissue evidence="1">Leaf</tissue>
    </source>
</reference>
<gene>
    <name evidence="1" type="ORF">GOBAR_AA35036</name>
</gene>
<protein>
    <submittedName>
        <fullName evidence="1">Uncharacterized protein</fullName>
    </submittedName>
</protein>
<accession>A0A2P5W3N5</accession>
<name>A0A2P5W3N5_GOSBA</name>
<organism evidence="1 2">
    <name type="scientific">Gossypium barbadense</name>
    <name type="common">Sea Island cotton</name>
    <name type="synonym">Hibiscus barbadensis</name>
    <dbReference type="NCBI Taxonomy" id="3634"/>
    <lineage>
        <taxon>Eukaryota</taxon>
        <taxon>Viridiplantae</taxon>
        <taxon>Streptophyta</taxon>
        <taxon>Embryophyta</taxon>
        <taxon>Tracheophyta</taxon>
        <taxon>Spermatophyta</taxon>
        <taxon>Magnoliopsida</taxon>
        <taxon>eudicotyledons</taxon>
        <taxon>Gunneridae</taxon>
        <taxon>Pentapetalae</taxon>
        <taxon>rosids</taxon>
        <taxon>malvids</taxon>
        <taxon>Malvales</taxon>
        <taxon>Malvaceae</taxon>
        <taxon>Malvoideae</taxon>
        <taxon>Gossypium</taxon>
    </lineage>
</organism>
<proteinExistence type="predicted"/>
<sequence length="126" mass="14216">MADDEGNEAGKCGPRWHVGIAGMGRGRCLRVARIIGGRDRDEILPALRGRVVDVAMKGVDSRIIEVCHDDLKMEGQAEFHRELKYVDEGRSLGCLGWSCGRHTGMVEREFDCVWLLRKSFNKRMTL</sequence>
<evidence type="ECO:0000313" key="2">
    <source>
        <dbReference type="Proteomes" id="UP000239757"/>
    </source>
</evidence>
<dbReference type="AlphaFoldDB" id="A0A2P5W3N5"/>
<evidence type="ECO:0000313" key="1">
    <source>
        <dbReference type="EMBL" id="PPR85657.1"/>
    </source>
</evidence>
<dbReference type="Proteomes" id="UP000239757">
    <property type="component" value="Unassembled WGS sequence"/>
</dbReference>
<dbReference type="EMBL" id="KZ669306">
    <property type="protein sequence ID" value="PPR85657.1"/>
    <property type="molecule type" value="Genomic_DNA"/>
</dbReference>